<evidence type="ECO:0000313" key="3">
    <source>
        <dbReference type="Proteomes" id="UP000663834"/>
    </source>
</evidence>
<accession>A0A815DKF5</accession>
<comment type="caution">
    <text evidence="1">The sequence shown here is derived from an EMBL/GenBank/DDBJ whole genome shotgun (WGS) entry which is preliminary data.</text>
</comment>
<protein>
    <submittedName>
        <fullName evidence="1">Uncharacterized protein</fullName>
    </submittedName>
</protein>
<proteinExistence type="predicted"/>
<dbReference type="AlphaFoldDB" id="A0A815DKF5"/>
<dbReference type="EMBL" id="CAJOBJ010247515">
    <property type="protein sequence ID" value="CAF5087870.1"/>
    <property type="molecule type" value="Genomic_DNA"/>
</dbReference>
<evidence type="ECO:0000313" key="1">
    <source>
        <dbReference type="EMBL" id="CAF1297665.1"/>
    </source>
</evidence>
<dbReference type="EMBL" id="CAJNOW010000907">
    <property type="protein sequence ID" value="CAF1297665.1"/>
    <property type="molecule type" value="Genomic_DNA"/>
</dbReference>
<organism evidence="1 3">
    <name type="scientific">Rotaria magnacalcarata</name>
    <dbReference type="NCBI Taxonomy" id="392030"/>
    <lineage>
        <taxon>Eukaryota</taxon>
        <taxon>Metazoa</taxon>
        <taxon>Spiralia</taxon>
        <taxon>Gnathifera</taxon>
        <taxon>Rotifera</taxon>
        <taxon>Eurotatoria</taxon>
        <taxon>Bdelloidea</taxon>
        <taxon>Philodinida</taxon>
        <taxon>Philodinidae</taxon>
        <taxon>Rotaria</taxon>
    </lineage>
</organism>
<dbReference type="Proteomes" id="UP000663834">
    <property type="component" value="Unassembled WGS sequence"/>
</dbReference>
<dbReference type="Proteomes" id="UP000681720">
    <property type="component" value="Unassembled WGS sequence"/>
</dbReference>
<gene>
    <name evidence="2" type="ORF">GIL414_LOCUS62072</name>
    <name evidence="1" type="ORF">KQP761_LOCUS4609</name>
</gene>
<evidence type="ECO:0000313" key="2">
    <source>
        <dbReference type="EMBL" id="CAF5087870.1"/>
    </source>
</evidence>
<name>A0A815DKF5_9BILA</name>
<reference evidence="1" key="1">
    <citation type="submission" date="2021-02" db="EMBL/GenBank/DDBJ databases">
        <authorList>
            <person name="Nowell W R."/>
        </authorList>
    </citation>
    <scope>NUCLEOTIDE SEQUENCE</scope>
</reference>
<feature type="non-terminal residue" evidence="1">
    <location>
        <position position="1"/>
    </location>
</feature>
<sequence length="44" mass="4672">TTTATTPGPVTSVESDDVVIPLEQADIDARTKKMSKQSLRTILG</sequence>